<gene>
    <name evidence="1" type="ORF">E2C01_012005</name>
</gene>
<comment type="caution">
    <text evidence="1">The sequence shown here is derived from an EMBL/GenBank/DDBJ whole genome shotgun (WGS) entry which is preliminary data.</text>
</comment>
<evidence type="ECO:0000313" key="2">
    <source>
        <dbReference type="Proteomes" id="UP000324222"/>
    </source>
</evidence>
<dbReference type="AlphaFoldDB" id="A0A5B7DD03"/>
<keyword evidence="2" id="KW-1185">Reference proteome</keyword>
<dbReference type="EMBL" id="VSRR010000739">
    <property type="protein sequence ID" value="MPC19097.1"/>
    <property type="molecule type" value="Genomic_DNA"/>
</dbReference>
<name>A0A5B7DD03_PORTR</name>
<proteinExistence type="predicted"/>
<accession>A0A5B7DD03</accession>
<reference evidence="1 2" key="1">
    <citation type="submission" date="2019-05" db="EMBL/GenBank/DDBJ databases">
        <title>Another draft genome of Portunus trituberculatus and its Hox gene families provides insights of decapod evolution.</title>
        <authorList>
            <person name="Jeong J.-H."/>
            <person name="Song I."/>
            <person name="Kim S."/>
            <person name="Choi T."/>
            <person name="Kim D."/>
            <person name="Ryu S."/>
            <person name="Kim W."/>
        </authorList>
    </citation>
    <scope>NUCLEOTIDE SEQUENCE [LARGE SCALE GENOMIC DNA]</scope>
    <source>
        <tissue evidence="1">Muscle</tissue>
    </source>
</reference>
<sequence length="75" mass="8326">MKHFKIPDESFSRTNTTKKFTNDLSARVQIASIVSIELGAIQQKLGSIIMLSCLHQSLQSTASYYSATNYVVVVD</sequence>
<protein>
    <submittedName>
        <fullName evidence="1">Uncharacterized protein</fullName>
    </submittedName>
</protein>
<evidence type="ECO:0000313" key="1">
    <source>
        <dbReference type="EMBL" id="MPC19097.1"/>
    </source>
</evidence>
<dbReference type="Proteomes" id="UP000324222">
    <property type="component" value="Unassembled WGS sequence"/>
</dbReference>
<organism evidence="1 2">
    <name type="scientific">Portunus trituberculatus</name>
    <name type="common">Swimming crab</name>
    <name type="synonym">Neptunus trituberculatus</name>
    <dbReference type="NCBI Taxonomy" id="210409"/>
    <lineage>
        <taxon>Eukaryota</taxon>
        <taxon>Metazoa</taxon>
        <taxon>Ecdysozoa</taxon>
        <taxon>Arthropoda</taxon>
        <taxon>Crustacea</taxon>
        <taxon>Multicrustacea</taxon>
        <taxon>Malacostraca</taxon>
        <taxon>Eumalacostraca</taxon>
        <taxon>Eucarida</taxon>
        <taxon>Decapoda</taxon>
        <taxon>Pleocyemata</taxon>
        <taxon>Brachyura</taxon>
        <taxon>Eubrachyura</taxon>
        <taxon>Portunoidea</taxon>
        <taxon>Portunidae</taxon>
        <taxon>Portuninae</taxon>
        <taxon>Portunus</taxon>
    </lineage>
</organism>